<evidence type="ECO:0000313" key="2">
    <source>
        <dbReference type="EMBL" id="OAV85235.1"/>
    </source>
</evidence>
<sequence length="97" mass="10138">MAPAIPVPPNTVSLANVSTEIVPLPPLSTPASASPVARPVPPFHPPPLPQVMPCTTKPDIIPIQPSQVASQLQASSALQPSRILFPGGFRCDLSPQY</sequence>
<accession>A0A180FXV4</accession>
<organism evidence="2">
    <name type="scientific">Puccinia triticina (isolate 1-1 / race 1 (BBBD))</name>
    <name type="common">Brown leaf rust fungus</name>
    <dbReference type="NCBI Taxonomy" id="630390"/>
    <lineage>
        <taxon>Eukaryota</taxon>
        <taxon>Fungi</taxon>
        <taxon>Dikarya</taxon>
        <taxon>Basidiomycota</taxon>
        <taxon>Pucciniomycotina</taxon>
        <taxon>Pucciniomycetes</taxon>
        <taxon>Pucciniales</taxon>
        <taxon>Pucciniaceae</taxon>
        <taxon>Puccinia</taxon>
    </lineage>
</organism>
<keyword evidence="4" id="KW-1185">Reference proteome</keyword>
<dbReference type="AlphaFoldDB" id="A0A180FXV4"/>
<feature type="region of interest" description="Disordered" evidence="1">
    <location>
        <begin position="28"/>
        <end position="55"/>
    </location>
</feature>
<protein>
    <submittedName>
        <fullName evidence="2 3">Uncharacterized protein</fullName>
    </submittedName>
</protein>
<evidence type="ECO:0000313" key="3">
    <source>
        <dbReference type="EnsemblFungi" id="PTTG_11361-t43_1-p1"/>
    </source>
</evidence>
<dbReference type="EMBL" id="ADAS02005774">
    <property type="protein sequence ID" value="OAV85235.1"/>
    <property type="molecule type" value="Genomic_DNA"/>
</dbReference>
<reference evidence="3" key="4">
    <citation type="submission" date="2025-05" db="UniProtKB">
        <authorList>
            <consortium name="EnsemblFungi"/>
        </authorList>
    </citation>
    <scope>IDENTIFICATION</scope>
    <source>
        <strain evidence="3">isolate 1-1 / race 1 (BBBD)</strain>
    </source>
</reference>
<reference evidence="3 4" key="3">
    <citation type="journal article" date="2017" name="G3 (Bethesda)">
        <title>Comparative analysis highlights variable genome content of wheat rusts and divergence of the mating loci.</title>
        <authorList>
            <person name="Cuomo C.A."/>
            <person name="Bakkeren G."/>
            <person name="Khalil H.B."/>
            <person name="Panwar V."/>
            <person name="Joly D."/>
            <person name="Linning R."/>
            <person name="Sakthikumar S."/>
            <person name="Song X."/>
            <person name="Adiconis X."/>
            <person name="Fan L."/>
            <person name="Goldberg J.M."/>
            <person name="Levin J.Z."/>
            <person name="Young S."/>
            <person name="Zeng Q."/>
            <person name="Anikster Y."/>
            <person name="Bruce M."/>
            <person name="Wang M."/>
            <person name="Yin C."/>
            <person name="McCallum B."/>
            <person name="Szabo L.J."/>
            <person name="Hulbert S."/>
            <person name="Chen X."/>
            <person name="Fellers J.P."/>
        </authorList>
    </citation>
    <scope>NUCLEOTIDE SEQUENCE</scope>
    <source>
        <strain evidence="3">isolate 1-1 / race 1 (BBBD)</strain>
        <strain evidence="4">Isolate 1-1 / race 1 (BBBD)</strain>
    </source>
</reference>
<dbReference type="VEuPathDB" id="FungiDB:PTTG_11361"/>
<name>A0A180FXV4_PUCT1</name>
<reference evidence="2" key="2">
    <citation type="submission" date="2016-05" db="EMBL/GenBank/DDBJ databases">
        <title>Comparative analysis highlights variable genome content of wheat rusts and divergence of the mating loci.</title>
        <authorList>
            <person name="Cuomo C.A."/>
            <person name="Bakkeren G."/>
            <person name="Szabo L."/>
            <person name="Khalil H."/>
            <person name="Joly D."/>
            <person name="Goldberg J."/>
            <person name="Young S."/>
            <person name="Zeng Q."/>
            <person name="Fellers J."/>
        </authorList>
    </citation>
    <scope>NUCLEOTIDE SEQUENCE [LARGE SCALE GENOMIC DNA]</scope>
    <source>
        <strain evidence="2">1-1 BBBD Race 1</strain>
    </source>
</reference>
<dbReference type="EnsemblFungi" id="PTTG_11361-t43_1">
    <property type="protein sequence ID" value="PTTG_11361-t43_1-p1"/>
    <property type="gene ID" value="PTTG_11361"/>
</dbReference>
<proteinExistence type="predicted"/>
<reference evidence="2" key="1">
    <citation type="submission" date="2009-11" db="EMBL/GenBank/DDBJ databases">
        <authorList>
            <consortium name="The Broad Institute Genome Sequencing Platform"/>
            <person name="Ward D."/>
            <person name="Feldgarden M."/>
            <person name="Earl A."/>
            <person name="Young S.K."/>
            <person name="Zeng Q."/>
            <person name="Koehrsen M."/>
            <person name="Alvarado L."/>
            <person name="Berlin A."/>
            <person name="Bochicchio J."/>
            <person name="Borenstein D."/>
            <person name="Chapman S.B."/>
            <person name="Chen Z."/>
            <person name="Engels R."/>
            <person name="Freedman E."/>
            <person name="Gellesch M."/>
            <person name="Goldberg J."/>
            <person name="Griggs A."/>
            <person name="Gujja S."/>
            <person name="Heilman E."/>
            <person name="Heiman D."/>
            <person name="Hepburn T."/>
            <person name="Howarth C."/>
            <person name="Jen D."/>
            <person name="Larson L."/>
            <person name="Lewis B."/>
            <person name="Mehta T."/>
            <person name="Park D."/>
            <person name="Pearson M."/>
            <person name="Roberts A."/>
            <person name="Saif S."/>
            <person name="Shea T."/>
            <person name="Shenoy N."/>
            <person name="Sisk P."/>
            <person name="Stolte C."/>
            <person name="Sykes S."/>
            <person name="Thomson T."/>
            <person name="Walk T."/>
            <person name="White J."/>
            <person name="Yandava C."/>
            <person name="Izard J."/>
            <person name="Baranova O.V."/>
            <person name="Blanton J.M."/>
            <person name="Tanner A.C."/>
            <person name="Dewhirst F.E."/>
            <person name="Haas B."/>
            <person name="Nusbaum C."/>
            <person name="Birren B."/>
        </authorList>
    </citation>
    <scope>NUCLEOTIDE SEQUENCE [LARGE SCALE GENOMIC DNA]</scope>
    <source>
        <strain evidence="2">1-1 BBBD Race 1</strain>
    </source>
</reference>
<gene>
    <name evidence="2" type="ORF">PTTG_11361</name>
</gene>
<feature type="compositionally biased region" description="Pro residues" evidence="1">
    <location>
        <begin position="38"/>
        <end position="50"/>
    </location>
</feature>
<evidence type="ECO:0000256" key="1">
    <source>
        <dbReference type="SAM" id="MobiDB-lite"/>
    </source>
</evidence>
<evidence type="ECO:0000313" key="4">
    <source>
        <dbReference type="Proteomes" id="UP000005240"/>
    </source>
</evidence>
<dbReference type="Proteomes" id="UP000005240">
    <property type="component" value="Unassembled WGS sequence"/>
</dbReference>